<organism evidence="1 2">
    <name type="scientific">Polaribacter ponticola</name>
    <dbReference type="NCBI Taxonomy" id="2978475"/>
    <lineage>
        <taxon>Bacteria</taxon>
        <taxon>Pseudomonadati</taxon>
        <taxon>Bacteroidota</taxon>
        <taxon>Flavobacteriia</taxon>
        <taxon>Flavobacteriales</taxon>
        <taxon>Flavobacteriaceae</taxon>
    </lineage>
</organism>
<comment type="caution">
    <text evidence="1">The sequence shown here is derived from an EMBL/GenBank/DDBJ whole genome shotgun (WGS) entry which is preliminary data.</text>
</comment>
<keyword evidence="2" id="KW-1185">Reference proteome</keyword>
<protein>
    <recommendedName>
        <fullName evidence="3">DUF4292 domain-containing protein</fullName>
    </recommendedName>
</protein>
<evidence type="ECO:0000313" key="2">
    <source>
        <dbReference type="Proteomes" id="UP001151478"/>
    </source>
</evidence>
<dbReference type="EMBL" id="JAOSLC020000003">
    <property type="protein sequence ID" value="MDD7915299.1"/>
    <property type="molecule type" value="Genomic_DNA"/>
</dbReference>
<name>A0ABT5SB09_9FLAO</name>
<reference evidence="1" key="1">
    <citation type="submission" date="2023-02" db="EMBL/GenBank/DDBJ databases">
        <title>Polaribacter ponticola sp. nov., isolated from seawater.</title>
        <authorList>
            <person name="Baek J.H."/>
            <person name="Kim J.M."/>
            <person name="Choi D.G."/>
            <person name="Jeon C.O."/>
        </authorList>
    </citation>
    <scope>NUCLEOTIDE SEQUENCE</scope>
    <source>
        <strain evidence="1">MSW5</strain>
    </source>
</reference>
<dbReference type="RefSeq" id="WP_265725856.1">
    <property type="nucleotide sequence ID" value="NZ_JAOSLC020000003.1"/>
</dbReference>
<gene>
    <name evidence="1" type="ORF">N5A56_013155</name>
</gene>
<evidence type="ECO:0000313" key="1">
    <source>
        <dbReference type="EMBL" id="MDD7915299.1"/>
    </source>
</evidence>
<dbReference type="Proteomes" id="UP001151478">
    <property type="component" value="Unassembled WGS sequence"/>
</dbReference>
<accession>A0ABT5SB09</accession>
<proteinExistence type="predicted"/>
<sequence>MKFRLLLLFATCFAFYNCSNKKQEIQNTNKTNSINYILDSVTDTYTIKIKEDKKTNFRSFKNAMSIAPTLNINAEFISLKQLISVTKNIDTNAIILNKDLKNSYYKVYLKQKNLDFPQDSLVRNIIIASLGIKIDKKNIGIDTIMVSVKNSKKYRTAINKKNKREPITSKYINSNNIKSFENYQIKDILAVLGKEFNKNLVFTTNAQKRVNISFKEKNWESIKTRLELDLGLFFDTKTYPKVKYIITEK</sequence>
<evidence type="ECO:0008006" key="3">
    <source>
        <dbReference type="Google" id="ProtNLM"/>
    </source>
</evidence>